<accession>A0ACC3DF35</accession>
<evidence type="ECO:0000313" key="2">
    <source>
        <dbReference type="Proteomes" id="UP001186974"/>
    </source>
</evidence>
<evidence type="ECO:0000313" key="1">
    <source>
        <dbReference type="EMBL" id="KAK3066689.1"/>
    </source>
</evidence>
<reference evidence="1" key="1">
    <citation type="submission" date="2024-09" db="EMBL/GenBank/DDBJ databases">
        <title>Black Yeasts Isolated from many extreme environments.</title>
        <authorList>
            <person name="Coleine C."/>
            <person name="Stajich J.E."/>
            <person name="Selbmann L."/>
        </authorList>
    </citation>
    <scope>NUCLEOTIDE SEQUENCE</scope>
    <source>
        <strain evidence="1">CCFEE 5737</strain>
    </source>
</reference>
<dbReference type="Proteomes" id="UP001186974">
    <property type="component" value="Unassembled WGS sequence"/>
</dbReference>
<dbReference type="EMBL" id="JAWDJW010005751">
    <property type="protein sequence ID" value="KAK3066689.1"/>
    <property type="molecule type" value="Genomic_DNA"/>
</dbReference>
<comment type="caution">
    <text evidence="1">The sequence shown here is derived from an EMBL/GenBank/DDBJ whole genome shotgun (WGS) entry which is preliminary data.</text>
</comment>
<sequence>MMLIGASADENALTLAMRLRHYFGFITEHFEIHFPWDVKLLEDYMAPLFASQPAQRRELGEICMRVRASDMQRKTPVRRGTPASSTVRFKVGQMFQHKRYGYEGVISGWDPSCEAGEMWIQQMGVDRLSKGRQQSFYHVLVDDKSIRYVAEENIHVIYNKPSRALLDIAGSHFKRWDEEMRRFVSNVKDEYPDD</sequence>
<organism evidence="1 2">
    <name type="scientific">Coniosporium uncinatum</name>
    <dbReference type="NCBI Taxonomy" id="93489"/>
    <lineage>
        <taxon>Eukaryota</taxon>
        <taxon>Fungi</taxon>
        <taxon>Dikarya</taxon>
        <taxon>Ascomycota</taxon>
        <taxon>Pezizomycotina</taxon>
        <taxon>Dothideomycetes</taxon>
        <taxon>Dothideomycetes incertae sedis</taxon>
        <taxon>Coniosporium</taxon>
    </lineage>
</organism>
<gene>
    <name evidence="1" type="ORF">LTS18_001554</name>
</gene>
<protein>
    <submittedName>
        <fullName evidence="1">Uncharacterized protein</fullName>
    </submittedName>
</protein>
<proteinExistence type="predicted"/>
<name>A0ACC3DF35_9PEZI</name>
<keyword evidence="2" id="KW-1185">Reference proteome</keyword>